<keyword evidence="2" id="KW-1185">Reference proteome</keyword>
<dbReference type="PANTHER" id="PTHR34472:SF1">
    <property type="entry name" value="SULFUR CARRIER PROTEIN THIS"/>
    <property type="match status" value="1"/>
</dbReference>
<dbReference type="InterPro" id="IPR010035">
    <property type="entry name" value="Thi_S"/>
</dbReference>
<dbReference type="PATRIC" id="fig|1195763.3.peg.960"/>
<dbReference type="NCBIfam" id="TIGR01683">
    <property type="entry name" value="thiS"/>
    <property type="match status" value="1"/>
</dbReference>
<dbReference type="AlphaFoldDB" id="A0A0J1JZ76"/>
<dbReference type="Gene3D" id="3.10.20.30">
    <property type="match status" value="1"/>
</dbReference>
<dbReference type="InterPro" id="IPR016155">
    <property type="entry name" value="Mopterin_synth/thiamin_S_b"/>
</dbReference>
<dbReference type="PANTHER" id="PTHR34472">
    <property type="entry name" value="SULFUR CARRIER PROTEIN THIS"/>
    <property type="match status" value="1"/>
</dbReference>
<proteinExistence type="predicted"/>
<evidence type="ECO:0008006" key="3">
    <source>
        <dbReference type="Google" id="ProtNLM"/>
    </source>
</evidence>
<dbReference type="SUPFAM" id="SSF54285">
    <property type="entry name" value="MoaD/ThiS"/>
    <property type="match status" value="1"/>
</dbReference>
<dbReference type="Pfam" id="PF02597">
    <property type="entry name" value="ThiS"/>
    <property type="match status" value="1"/>
</dbReference>
<accession>A0A0J1JZ76</accession>
<dbReference type="STRING" id="1195763.ABT56_04530"/>
<organism evidence="1 2">
    <name type="scientific">Photobacterium aquae</name>
    <dbReference type="NCBI Taxonomy" id="1195763"/>
    <lineage>
        <taxon>Bacteria</taxon>
        <taxon>Pseudomonadati</taxon>
        <taxon>Pseudomonadota</taxon>
        <taxon>Gammaproteobacteria</taxon>
        <taxon>Vibrionales</taxon>
        <taxon>Vibrionaceae</taxon>
        <taxon>Photobacterium</taxon>
    </lineage>
</organism>
<sequence length="66" mass="6826">MQIVVNDKPLTVAGGTHLAGLLALLEMPLAATAVALNEDIVARGNWEDTVLNDGDRIALFQAIAGG</sequence>
<protein>
    <recommendedName>
        <fullName evidence="3">Thiamine biosynthesis protein ThiS</fullName>
    </recommendedName>
</protein>
<dbReference type="InterPro" id="IPR003749">
    <property type="entry name" value="ThiS/MoaD-like"/>
</dbReference>
<dbReference type="InterPro" id="IPR012675">
    <property type="entry name" value="Beta-grasp_dom_sf"/>
</dbReference>
<evidence type="ECO:0000313" key="2">
    <source>
        <dbReference type="Proteomes" id="UP000036097"/>
    </source>
</evidence>
<name>A0A0J1JZ76_9GAMM</name>
<gene>
    <name evidence="1" type="ORF">ABT56_04530</name>
</gene>
<dbReference type="CDD" id="cd00565">
    <property type="entry name" value="Ubl_ThiS"/>
    <property type="match status" value="1"/>
</dbReference>
<dbReference type="EMBL" id="LDOT01000005">
    <property type="protein sequence ID" value="KLV07532.1"/>
    <property type="molecule type" value="Genomic_DNA"/>
</dbReference>
<dbReference type="Proteomes" id="UP000036097">
    <property type="component" value="Unassembled WGS sequence"/>
</dbReference>
<reference evidence="1 2" key="1">
    <citation type="submission" date="2015-05" db="EMBL/GenBank/DDBJ databases">
        <title>Photobacterium galathea sp. nov.</title>
        <authorList>
            <person name="Machado H."/>
            <person name="Gram L."/>
        </authorList>
    </citation>
    <scope>NUCLEOTIDE SEQUENCE [LARGE SCALE GENOMIC DNA]</scope>
    <source>
        <strain evidence="1 2">CGMCC 1.12159</strain>
    </source>
</reference>
<evidence type="ECO:0000313" key="1">
    <source>
        <dbReference type="EMBL" id="KLV07532.1"/>
    </source>
</evidence>
<comment type="caution">
    <text evidence="1">The sequence shown here is derived from an EMBL/GenBank/DDBJ whole genome shotgun (WGS) entry which is preliminary data.</text>
</comment>